<protein>
    <submittedName>
        <fullName evidence="5">Uncharacterized protein</fullName>
    </submittedName>
</protein>
<dbReference type="CDD" id="cd00590">
    <property type="entry name" value="RRM_SF"/>
    <property type="match status" value="1"/>
</dbReference>
<evidence type="ECO:0000259" key="3">
    <source>
        <dbReference type="PROSITE" id="PS50102"/>
    </source>
</evidence>
<accession>A0A061FZ22</accession>
<evidence type="ECO:0000259" key="4">
    <source>
        <dbReference type="PROSITE" id="PS50177"/>
    </source>
</evidence>
<dbReference type="Gramene" id="EOY20054">
    <property type="protein sequence ID" value="EOY20054"/>
    <property type="gene ID" value="TCM_045450"/>
</dbReference>
<sequence length="313" mass="35777">MNCFLPFFVMYFQTFRSKNLIAKMATAAKVKAFVEEYYRIPRDILILVFRFYKDSSKVSWLGEDGVMRNVTTMGAIYFHFLSLDAKKYDILSCYSQDSFDGGVLVLVIGCMTLKNDKTKMFKQSFFLAPQKEGFFVFNDVLMFFSDEETMNIHGGQTSDPLRTNLELISDQGIAMVPSLESNQEANWNNPKMSIIETSCYAVQNNAAYSSTVEDLDTSAFQGLNNLNRVDALEETSIFIKNLGKNTKVEELHEAFKRFGTIKPDGIYVKPAKEGRFFGFIEFESPISAQNAIQASFIKIRNRKIKIGERKRKN</sequence>
<dbReference type="InterPro" id="IPR032710">
    <property type="entry name" value="NTF2-like_dom_sf"/>
</dbReference>
<dbReference type="PANTHER" id="PTHR10693">
    <property type="entry name" value="RAS GTPASE-ACTIVATING PROTEIN-BINDING PROTEIN"/>
    <property type="match status" value="1"/>
</dbReference>
<feature type="domain" description="RRM" evidence="3">
    <location>
        <begin position="235"/>
        <end position="311"/>
    </location>
</feature>
<evidence type="ECO:0000256" key="1">
    <source>
        <dbReference type="ARBA" id="ARBA00022884"/>
    </source>
</evidence>
<dbReference type="InterPro" id="IPR039539">
    <property type="entry name" value="Ras_GTPase_bind_prot"/>
</dbReference>
<dbReference type="HOGENOM" id="CLU_026954_1_0_1"/>
<dbReference type="SUPFAM" id="SSF54928">
    <property type="entry name" value="RNA-binding domain, RBD"/>
    <property type="match status" value="1"/>
</dbReference>
<dbReference type="Pfam" id="PF02136">
    <property type="entry name" value="NTF2"/>
    <property type="match status" value="1"/>
</dbReference>
<dbReference type="PROSITE" id="PS50177">
    <property type="entry name" value="NTF2_DOMAIN"/>
    <property type="match status" value="1"/>
</dbReference>
<keyword evidence="6" id="KW-1185">Reference proteome</keyword>
<evidence type="ECO:0000256" key="2">
    <source>
        <dbReference type="PROSITE-ProRule" id="PRU00176"/>
    </source>
</evidence>
<dbReference type="InterPro" id="IPR012677">
    <property type="entry name" value="Nucleotide-bd_a/b_plait_sf"/>
</dbReference>
<dbReference type="SMART" id="SM00360">
    <property type="entry name" value="RRM"/>
    <property type="match status" value="1"/>
</dbReference>
<dbReference type="InterPro" id="IPR000504">
    <property type="entry name" value="RRM_dom"/>
</dbReference>
<dbReference type="eggNOG" id="KOG0116">
    <property type="taxonomic scope" value="Eukaryota"/>
</dbReference>
<name>A0A061FZ22_THECC</name>
<dbReference type="CDD" id="cd00780">
    <property type="entry name" value="NTF2"/>
    <property type="match status" value="1"/>
</dbReference>
<dbReference type="InterPro" id="IPR002075">
    <property type="entry name" value="NTF2_dom"/>
</dbReference>
<evidence type="ECO:0000313" key="6">
    <source>
        <dbReference type="Proteomes" id="UP000026915"/>
    </source>
</evidence>
<dbReference type="InterPro" id="IPR018222">
    <property type="entry name" value="Nuclear_transport_factor_2_euk"/>
</dbReference>
<dbReference type="Pfam" id="PF00076">
    <property type="entry name" value="RRM_1"/>
    <property type="match status" value="1"/>
</dbReference>
<dbReference type="EMBL" id="CM001888">
    <property type="protein sequence ID" value="EOY20054.1"/>
    <property type="molecule type" value="Genomic_DNA"/>
</dbReference>
<dbReference type="PROSITE" id="PS50102">
    <property type="entry name" value="RRM"/>
    <property type="match status" value="1"/>
</dbReference>
<dbReference type="Gene3D" id="3.10.450.50">
    <property type="match status" value="1"/>
</dbReference>
<proteinExistence type="predicted"/>
<dbReference type="PANTHER" id="PTHR10693:SF45">
    <property type="entry name" value="NUCLEAR TRANSPORT FACTOR 2 (NTF2) FAMILY PROTEIN WITH RNA BINDING (RRM-RBD-RNP MOTIFS) DOMAIN-CONTAINING PROTEIN"/>
    <property type="match status" value="1"/>
</dbReference>
<dbReference type="InterPro" id="IPR035979">
    <property type="entry name" value="RBD_domain_sf"/>
</dbReference>
<evidence type="ECO:0000313" key="5">
    <source>
        <dbReference type="EMBL" id="EOY20054.1"/>
    </source>
</evidence>
<dbReference type="Gene3D" id="3.30.70.330">
    <property type="match status" value="1"/>
</dbReference>
<dbReference type="GO" id="GO:0005829">
    <property type="term" value="C:cytosol"/>
    <property type="evidence" value="ECO:0000318"/>
    <property type="project" value="GO_Central"/>
</dbReference>
<gene>
    <name evidence="5" type="ORF">TCM_045450</name>
</gene>
<dbReference type="Proteomes" id="UP000026915">
    <property type="component" value="Chromosome 10"/>
</dbReference>
<keyword evidence="1 2" id="KW-0694">RNA-binding</keyword>
<dbReference type="AlphaFoldDB" id="A0A061FZ22"/>
<organism evidence="5 6">
    <name type="scientific">Theobroma cacao</name>
    <name type="common">Cacao</name>
    <name type="synonym">Cocoa</name>
    <dbReference type="NCBI Taxonomy" id="3641"/>
    <lineage>
        <taxon>Eukaryota</taxon>
        <taxon>Viridiplantae</taxon>
        <taxon>Streptophyta</taxon>
        <taxon>Embryophyta</taxon>
        <taxon>Tracheophyta</taxon>
        <taxon>Spermatophyta</taxon>
        <taxon>Magnoliopsida</taxon>
        <taxon>eudicotyledons</taxon>
        <taxon>Gunneridae</taxon>
        <taxon>Pentapetalae</taxon>
        <taxon>rosids</taxon>
        <taxon>malvids</taxon>
        <taxon>Malvales</taxon>
        <taxon>Malvaceae</taxon>
        <taxon>Byttnerioideae</taxon>
        <taxon>Theobroma</taxon>
    </lineage>
</organism>
<reference evidence="5 6" key="1">
    <citation type="journal article" date="2013" name="Genome Biol.">
        <title>The genome sequence of the most widely cultivated cacao type and its use to identify candidate genes regulating pod color.</title>
        <authorList>
            <person name="Motamayor J.C."/>
            <person name="Mockaitis K."/>
            <person name="Schmutz J."/>
            <person name="Haiminen N."/>
            <person name="Iii D.L."/>
            <person name="Cornejo O."/>
            <person name="Findley S.D."/>
            <person name="Zheng P."/>
            <person name="Utro F."/>
            <person name="Royaert S."/>
            <person name="Saski C."/>
            <person name="Jenkins J."/>
            <person name="Podicheti R."/>
            <person name="Zhao M."/>
            <person name="Scheffler B.E."/>
            <person name="Stack J.C."/>
            <person name="Feltus F.A."/>
            <person name="Mustiga G.M."/>
            <person name="Amores F."/>
            <person name="Phillips W."/>
            <person name="Marelli J.P."/>
            <person name="May G.D."/>
            <person name="Shapiro H."/>
            <person name="Ma J."/>
            <person name="Bustamante C.D."/>
            <person name="Schnell R.J."/>
            <person name="Main D."/>
            <person name="Gilbert D."/>
            <person name="Parida L."/>
            <person name="Kuhn D.N."/>
        </authorList>
    </citation>
    <scope>NUCLEOTIDE SEQUENCE [LARGE SCALE GENOMIC DNA]</scope>
    <source>
        <strain evidence="6">cv. Matina 1-6</strain>
    </source>
</reference>
<dbReference type="InParanoid" id="A0A061FZ22"/>
<dbReference type="SUPFAM" id="SSF54427">
    <property type="entry name" value="NTF2-like"/>
    <property type="match status" value="1"/>
</dbReference>
<feature type="domain" description="NTF2" evidence="4">
    <location>
        <begin position="29"/>
        <end position="143"/>
    </location>
</feature>
<dbReference type="GO" id="GO:0003729">
    <property type="term" value="F:mRNA binding"/>
    <property type="evidence" value="ECO:0000318"/>
    <property type="project" value="GO_Central"/>
</dbReference>